<dbReference type="Gene3D" id="3.30.300.130">
    <property type="entry name" value="Fe-S cluster assembly (FSCA)"/>
    <property type="match status" value="2"/>
</dbReference>
<dbReference type="Pfam" id="PF20431">
    <property type="entry name" value="E_motif"/>
    <property type="match status" value="1"/>
</dbReference>
<feature type="repeat" description="PPR" evidence="7">
    <location>
        <begin position="311"/>
        <end position="341"/>
    </location>
</feature>
<evidence type="ECO:0000256" key="6">
    <source>
        <dbReference type="ARBA" id="ARBA00061659"/>
    </source>
</evidence>
<evidence type="ECO:0000256" key="8">
    <source>
        <dbReference type="SAM" id="MobiDB-lite"/>
    </source>
</evidence>
<protein>
    <submittedName>
        <fullName evidence="10">Pentatricopeptide repeat-containing protein</fullName>
    </submittedName>
</protein>
<dbReference type="PANTHER" id="PTHR47926">
    <property type="entry name" value="PENTATRICOPEPTIDE REPEAT-CONTAINING PROTEIN"/>
    <property type="match status" value="1"/>
</dbReference>
<comment type="similarity">
    <text evidence="2">Belongs to the NifU family.</text>
</comment>
<dbReference type="FunFam" id="1.25.40.10:FF:001027">
    <property type="entry name" value="Pentatricopeptide repeat-containing protein At5g44230"/>
    <property type="match status" value="1"/>
</dbReference>
<dbReference type="PANTHER" id="PTHR47926:SF523">
    <property type="entry name" value="DYW DOMAIN-CONTAINING PROTEIN"/>
    <property type="match status" value="1"/>
</dbReference>
<keyword evidence="11" id="KW-1185">Reference proteome</keyword>
<dbReference type="Pfam" id="PF13041">
    <property type="entry name" value="PPR_2"/>
    <property type="match status" value="1"/>
</dbReference>
<feature type="domain" description="NIF system FeS cluster assembly NifU C-terminal" evidence="9">
    <location>
        <begin position="658"/>
        <end position="723"/>
    </location>
</feature>
<feature type="repeat" description="PPR" evidence="7">
    <location>
        <begin position="241"/>
        <end position="275"/>
    </location>
</feature>
<dbReference type="PROSITE" id="PS51375">
    <property type="entry name" value="PPR"/>
    <property type="match status" value="3"/>
</dbReference>
<reference evidence="10 11" key="1">
    <citation type="submission" date="2016-09" db="EMBL/GenBank/DDBJ databases">
        <title>The draft genome of Dichanthelium oligosanthes: A C3 panicoid grass species.</title>
        <authorList>
            <person name="Studer A.J."/>
            <person name="Schnable J.C."/>
            <person name="Brutnell T.P."/>
        </authorList>
    </citation>
    <scope>NUCLEOTIDE SEQUENCE [LARGE SCALE GENOMIC DNA]</scope>
    <source>
        <strain evidence="11">cv. Kellogg 1175</strain>
        <tissue evidence="10">Leaf</tissue>
    </source>
</reference>
<feature type="compositionally biased region" description="Pro residues" evidence="8">
    <location>
        <begin position="9"/>
        <end position="25"/>
    </location>
</feature>
<dbReference type="FunFam" id="1.25.40.10:FF:000031">
    <property type="entry name" value="Pentatricopeptide repeat-containing protein mitochondrial"/>
    <property type="match status" value="1"/>
</dbReference>
<dbReference type="NCBIfam" id="TIGR00756">
    <property type="entry name" value="PPR"/>
    <property type="match status" value="5"/>
</dbReference>
<dbReference type="InterPro" id="IPR002885">
    <property type="entry name" value="PPR_rpt"/>
</dbReference>
<dbReference type="InterPro" id="IPR011990">
    <property type="entry name" value="TPR-like_helical_dom_sf"/>
</dbReference>
<keyword evidence="4" id="KW-0677">Repeat</keyword>
<gene>
    <name evidence="10" type="ORF">BAE44_0010073</name>
</gene>
<evidence type="ECO:0000256" key="5">
    <source>
        <dbReference type="ARBA" id="ARBA00022946"/>
    </source>
</evidence>
<evidence type="ECO:0000313" key="11">
    <source>
        <dbReference type="Proteomes" id="UP000095767"/>
    </source>
</evidence>
<dbReference type="Gene3D" id="1.25.40.10">
    <property type="entry name" value="Tetratricopeptide repeat domain"/>
    <property type="match status" value="3"/>
</dbReference>
<dbReference type="Pfam" id="PF01106">
    <property type="entry name" value="NifU"/>
    <property type="match status" value="1"/>
</dbReference>
<feature type="region of interest" description="Disordered" evidence="8">
    <location>
        <begin position="1"/>
        <end position="25"/>
    </location>
</feature>
<comment type="subunit">
    <text evidence="3">Homodimer; disulfide-linked.</text>
</comment>
<dbReference type="FunFam" id="3.30.300.130:FF:000003">
    <property type="entry name" value="NifU-like protein 3, chloroplastic"/>
    <property type="match status" value="1"/>
</dbReference>
<dbReference type="Pfam" id="PF01535">
    <property type="entry name" value="PPR"/>
    <property type="match status" value="4"/>
</dbReference>
<dbReference type="Proteomes" id="UP000095767">
    <property type="component" value="Unassembled WGS sequence"/>
</dbReference>
<dbReference type="FunFam" id="1.25.40.10:FF:000280">
    <property type="entry name" value="Pentatricopeptide repeat-containing protein"/>
    <property type="match status" value="1"/>
</dbReference>
<dbReference type="GO" id="GO:0005506">
    <property type="term" value="F:iron ion binding"/>
    <property type="evidence" value="ECO:0007669"/>
    <property type="project" value="InterPro"/>
</dbReference>
<evidence type="ECO:0000256" key="1">
    <source>
        <dbReference type="ARBA" id="ARBA00004470"/>
    </source>
</evidence>
<dbReference type="InterPro" id="IPR046960">
    <property type="entry name" value="PPR_At4g14850-like_plant"/>
</dbReference>
<keyword evidence="5" id="KW-0809">Transit peptide</keyword>
<name>A0A1E5VUV8_9POAL</name>
<dbReference type="InterPro" id="IPR046848">
    <property type="entry name" value="E_motif"/>
</dbReference>
<dbReference type="GO" id="GO:0005198">
    <property type="term" value="F:structural molecule activity"/>
    <property type="evidence" value="ECO:0007669"/>
    <property type="project" value="UniProtKB-ARBA"/>
</dbReference>
<dbReference type="OrthoDB" id="185373at2759"/>
<feature type="non-terminal residue" evidence="10">
    <location>
        <position position="781"/>
    </location>
</feature>
<dbReference type="GO" id="GO:0016226">
    <property type="term" value="P:iron-sulfur cluster assembly"/>
    <property type="evidence" value="ECO:0007669"/>
    <property type="project" value="InterPro"/>
</dbReference>
<dbReference type="STRING" id="888268.A0A1E5VUV8"/>
<dbReference type="InterPro" id="IPR001075">
    <property type="entry name" value="NIF_FeS_clus_asmbl_NifU_C"/>
</dbReference>
<evidence type="ECO:0000256" key="3">
    <source>
        <dbReference type="ARBA" id="ARBA00011748"/>
    </source>
</evidence>
<evidence type="ECO:0000256" key="4">
    <source>
        <dbReference type="ARBA" id="ARBA00022737"/>
    </source>
</evidence>
<dbReference type="GO" id="GO:0051536">
    <property type="term" value="F:iron-sulfur cluster binding"/>
    <property type="evidence" value="ECO:0007669"/>
    <property type="project" value="InterPro"/>
</dbReference>
<evidence type="ECO:0000313" key="10">
    <source>
        <dbReference type="EMBL" id="OEL28906.1"/>
    </source>
</evidence>
<comment type="similarity">
    <text evidence="6">Belongs to the PPR family. PCMP-E subfamily.</text>
</comment>
<accession>A0A1E5VUV8</accession>
<dbReference type="GO" id="GO:0003723">
    <property type="term" value="F:RNA binding"/>
    <property type="evidence" value="ECO:0007669"/>
    <property type="project" value="InterPro"/>
</dbReference>
<dbReference type="SUPFAM" id="SSF117916">
    <property type="entry name" value="Fe-S cluster assembly (FSCA) domain-like"/>
    <property type="match status" value="2"/>
</dbReference>
<dbReference type="InterPro" id="IPR034904">
    <property type="entry name" value="FSCA_dom_sf"/>
</dbReference>
<comment type="subcellular location">
    <subcellularLocation>
        <location evidence="1">Plastid</location>
        <location evidence="1">Chloroplast stroma</location>
    </subcellularLocation>
</comment>
<sequence>MVHLAASHPAPPQPPPRPPTDLPLPLLPPPSLTSLLLAAVAASPSLPHLRHLHALVVRLPFPPPSVPLLLSRLLRRLATLPLPPPPARAPLRYAAAVFSSLSPPDPFLATALLRFAHLTWPPLETFRLFSWLRRECGGELPFLPFAFSPLAKSAAAARSLPAAAAAHAVSILLGGFDKHRFVENSLIGAYVACGDVGAAHKVFDDMMVKDAISWTSIVVAYSKSGDMRSAEEVFVRCPVKDMVAWTAMVTGYAQNAMPVKALGAFEQMTAAGMAIDEVSLTGAISACSQLGAVRRASWVQEIAERNGFGRNVVVGSGLVDMYAKCGLIDEACRVFEGMEEKNVYTYSSMIVGLASHGRANDAVSLFNNMVSRADVEPNHVTFIGVLTACSHAGKVKEGRYYFAQMKDRYGILPSADHYACMVDLLGRAGLVIEALDLVKSMTVEPHGAVWGALLGACRIHGNTEVAKVAAEHLFKLEPEGIGNYVLLSNTLASAGEWDEVSKVRKLMRDRRLKKDPAVSWFEGRDGLLHQFFAGDNTHPRTHEIKKALLELVAKLKLAGYVPNLGSIVYDIHMEMTMCSYSRTLMLHAALGWNQMRRDPKSGGPAITSSSQIMQATICHGSSAPLQRPTGYLPLIVFIGVVIYTGWAVRVLPLTEENVESVLDEVRPSLMADGGNVALHEIDGLVVVLKLQGACGSCPSSTMTLKMGIETRLRDKIPEILEVEQIVDTETGLELNTDNVEKVLDEIRPYLSGTGGGSLEFLQIDGYVVKIRISGPAAGVMT</sequence>
<dbReference type="GO" id="GO:0009451">
    <property type="term" value="P:RNA modification"/>
    <property type="evidence" value="ECO:0007669"/>
    <property type="project" value="InterPro"/>
</dbReference>
<proteinExistence type="inferred from homology"/>
<evidence type="ECO:0000256" key="2">
    <source>
        <dbReference type="ARBA" id="ARBA00006420"/>
    </source>
</evidence>
<evidence type="ECO:0000259" key="9">
    <source>
        <dbReference type="Pfam" id="PF01106"/>
    </source>
</evidence>
<dbReference type="EMBL" id="LWDX02028881">
    <property type="protein sequence ID" value="OEL28906.1"/>
    <property type="molecule type" value="Genomic_DNA"/>
</dbReference>
<dbReference type="GO" id="GO:0009570">
    <property type="term" value="C:chloroplast stroma"/>
    <property type="evidence" value="ECO:0007669"/>
    <property type="project" value="UniProtKB-SubCell"/>
</dbReference>
<dbReference type="AlphaFoldDB" id="A0A1E5VUV8"/>
<feature type="repeat" description="PPR" evidence="7">
    <location>
        <begin position="342"/>
        <end position="377"/>
    </location>
</feature>
<organism evidence="10 11">
    <name type="scientific">Dichanthelium oligosanthes</name>
    <dbReference type="NCBI Taxonomy" id="888268"/>
    <lineage>
        <taxon>Eukaryota</taxon>
        <taxon>Viridiplantae</taxon>
        <taxon>Streptophyta</taxon>
        <taxon>Embryophyta</taxon>
        <taxon>Tracheophyta</taxon>
        <taxon>Spermatophyta</taxon>
        <taxon>Magnoliopsida</taxon>
        <taxon>Liliopsida</taxon>
        <taxon>Poales</taxon>
        <taxon>Poaceae</taxon>
        <taxon>PACMAD clade</taxon>
        <taxon>Panicoideae</taxon>
        <taxon>Panicodae</taxon>
        <taxon>Paniceae</taxon>
        <taxon>Dichantheliinae</taxon>
        <taxon>Dichanthelium</taxon>
    </lineage>
</organism>
<evidence type="ECO:0000256" key="7">
    <source>
        <dbReference type="PROSITE-ProRule" id="PRU00708"/>
    </source>
</evidence>
<comment type="caution">
    <text evidence="10">The sequence shown here is derived from an EMBL/GenBank/DDBJ whole genome shotgun (WGS) entry which is preliminary data.</text>
</comment>